<dbReference type="RefSeq" id="WP_009535975.1">
    <property type="nucleotide sequence ID" value="NZ_JH414504.1"/>
</dbReference>
<dbReference type="InterPro" id="IPR004038">
    <property type="entry name" value="Ribosomal_eL8/eL30/eS12/Gad45"/>
</dbReference>
<evidence type="ECO:0000313" key="3">
    <source>
        <dbReference type="Proteomes" id="UP000003527"/>
    </source>
</evidence>
<sequence>MQNRMYGLIGLAMKAGKIKAGEFSVEKSIKQGKARVVLVAGDASENTIKKFENSCFHYKIPFFRVGTKEELGKIIGKEMRSSLSIEDEGFGERIIGFMNGGNADVRGE</sequence>
<dbReference type="EMBL" id="AFZD01000001">
    <property type="protein sequence ID" value="EHL14461.1"/>
    <property type="molecule type" value="Genomic_DNA"/>
</dbReference>
<dbReference type="InterPro" id="IPR029064">
    <property type="entry name" value="Ribosomal_eL30-like_sf"/>
</dbReference>
<reference evidence="2 3" key="1">
    <citation type="submission" date="2011-08" db="EMBL/GenBank/DDBJ databases">
        <title>The Genome Sequence of Oribacterium sp. ACB7.</title>
        <authorList>
            <consortium name="The Broad Institute Genome Sequencing Platform"/>
            <person name="Earl A."/>
            <person name="Ward D."/>
            <person name="Feldgarden M."/>
            <person name="Gevers D."/>
            <person name="Sizova M."/>
            <person name="Hazen A."/>
            <person name="Epstein S."/>
            <person name="Young S.K."/>
            <person name="Zeng Q."/>
            <person name="Gargeya S."/>
            <person name="Fitzgerald M."/>
            <person name="Haas B."/>
            <person name="Abouelleil A."/>
            <person name="Alvarado L."/>
            <person name="Arachchi H.M."/>
            <person name="Berlin A."/>
            <person name="Brown A."/>
            <person name="Chapman S.B."/>
            <person name="Chen Z."/>
            <person name="Dunbar C."/>
            <person name="Freedman E."/>
            <person name="Gearin G."/>
            <person name="Gellesch M."/>
            <person name="Goldberg J."/>
            <person name="Griggs A."/>
            <person name="Gujja S."/>
            <person name="Heiman D."/>
            <person name="Howarth C."/>
            <person name="Larson L."/>
            <person name="Lui A."/>
            <person name="MacDonald P.J.P."/>
            <person name="Montmayeur A."/>
            <person name="Murphy C."/>
            <person name="Neiman D."/>
            <person name="Pearson M."/>
            <person name="Priest M."/>
            <person name="Roberts A."/>
            <person name="Saif S."/>
            <person name="Shea T."/>
            <person name="Shenoy N."/>
            <person name="Sisk P."/>
            <person name="Stolte C."/>
            <person name="Sykes S."/>
            <person name="Wortman J."/>
            <person name="Nusbaum C."/>
            <person name="Birren B."/>
        </authorList>
    </citation>
    <scope>NUCLEOTIDE SEQUENCE [LARGE SCALE GENOMIC DNA]</scope>
    <source>
        <strain evidence="2 3">ACB7</strain>
    </source>
</reference>
<name>G9WR17_9FIRM</name>
<dbReference type="PATRIC" id="fig|796944.3.peg.27"/>
<comment type="caution">
    <text evidence="2">The sequence shown here is derived from an EMBL/GenBank/DDBJ whole genome shotgun (WGS) entry which is preliminary data.</text>
</comment>
<gene>
    <name evidence="2" type="ORF">HMPREF9624_00026</name>
</gene>
<dbReference type="Gene3D" id="3.30.1330.30">
    <property type="match status" value="1"/>
</dbReference>
<proteinExistence type="predicted"/>
<organism evidence="2 3">
    <name type="scientific">Oribacterium asaccharolyticum ACB7</name>
    <dbReference type="NCBI Taxonomy" id="796944"/>
    <lineage>
        <taxon>Bacteria</taxon>
        <taxon>Bacillati</taxon>
        <taxon>Bacillota</taxon>
        <taxon>Clostridia</taxon>
        <taxon>Lachnospirales</taxon>
        <taxon>Lachnospiraceae</taxon>
        <taxon>Oribacterium</taxon>
    </lineage>
</organism>
<dbReference type="HOGENOM" id="CLU_157804_0_0_9"/>
<dbReference type="Pfam" id="PF01248">
    <property type="entry name" value="Ribosomal_L7Ae"/>
    <property type="match status" value="1"/>
</dbReference>
<evidence type="ECO:0000259" key="1">
    <source>
        <dbReference type="Pfam" id="PF01248"/>
    </source>
</evidence>
<dbReference type="SUPFAM" id="SSF55315">
    <property type="entry name" value="L30e-like"/>
    <property type="match status" value="1"/>
</dbReference>
<protein>
    <recommendedName>
        <fullName evidence="1">Ribosomal protein eL8/eL30/eS12/Gadd45 domain-containing protein</fullName>
    </recommendedName>
</protein>
<dbReference type="AlphaFoldDB" id="G9WR17"/>
<feature type="domain" description="Ribosomal protein eL8/eL30/eS12/Gadd45" evidence="1">
    <location>
        <begin position="4"/>
        <end position="89"/>
    </location>
</feature>
<accession>G9WR17</accession>
<dbReference type="Proteomes" id="UP000003527">
    <property type="component" value="Unassembled WGS sequence"/>
</dbReference>
<keyword evidence="3" id="KW-1185">Reference proteome</keyword>
<evidence type="ECO:0000313" key="2">
    <source>
        <dbReference type="EMBL" id="EHL14461.1"/>
    </source>
</evidence>